<name>A0A0A2EV52_PORCN</name>
<accession>A0A0A2EV52</accession>
<evidence type="ECO:0000313" key="5">
    <source>
        <dbReference type="EMBL" id="KGN81572.1"/>
    </source>
</evidence>
<comment type="caution">
    <text evidence="5">The sequence shown here is derived from an EMBL/GenBank/DDBJ whole genome shotgun (WGS) entry which is preliminary data.</text>
</comment>
<dbReference type="PROSITE" id="PS51257">
    <property type="entry name" value="PROKAR_LIPOPROTEIN"/>
    <property type="match status" value="1"/>
</dbReference>
<evidence type="ECO:0000256" key="1">
    <source>
        <dbReference type="ARBA" id="ARBA00022614"/>
    </source>
</evidence>
<dbReference type="Gene3D" id="3.80.10.10">
    <property type="entry name" value="Ribonuclease Inhibitor"/>
    <property type="match status" value="1"/>
</dbReference>
<feature type="chain" id="PRO_5001987138" evidence="4">
    <location>
        <begin position="24"/>
        <end position="549"/>
    </location>
</feature>
<dbReference type="AlphaFoldDB" id="A0A0A2EV52"/>
<evidence type="ECO:0000256" key="2">
    <source>
        <dbReference type="ARBA" id="ARBA00022729"/>
    </source>
</evidence>
<dbReference type="InterPro" id="IPR032675">
    <property type="entry name" value="LRR_dom_sf"/>
</dbReference>
<protein>
    <submittedName>
        <fullName evidence="5">Uncharacterized protein</fullName>
    </submittedName>
</protein>
<dbReference type="InterPro" id="IPR003591">
    <property type="entry name" value="Leu-rich_rpt_typical-subtyp"/>
</dbReference>
<dbReference type="EMBL" id="JQJD01000025">
    <property type="protein sequence ID" value="KGN81572.1"/>
    <property type="molecule type" value="Genomic_DNA"/>
</dbReference>
<dbReference type="PANTHER" id="PTHR24373">
    <property type="entry name" value="SLIT RELATED LEUCINE-RICH REPEAT NEURONAL PROTEIN"/>
    <property type="match status" value="1"/>
</dbReference>
<gene>
    <name evidence="5" type="ORF">HQ35_04130</name>
</gene>
<keyword evidence="1" id="KW-0433">Leucine-rich repeat</keyword>
<keyword evidence="2 4" id="KW-0732">Signal</keyword>
<dbReference type="SMART" id="SM00369">
    <property type="entry name" value="LRR_TYP"/>
    <property type="match status" value="3"/>
</dbReference>
<dbReference type="PANTHER" id="PTHR24373:SF275">
    <property type="entry name" value="TIR DOMAIN-CONTAINING PROTEIN"/>
    <property type="match status" value="1"/>
</dbReference>
<sequence>MGIKHLLCAGVILLGLSMGSCSNDNLQVKPPKPEENIPTTIAECVSADIVTLRAIAQANPQANLFEGDKPKEWKGVELEWVKNKDGKYSVSVFRIKEETKLTDFVLRLEGKGEADVLAHLKTIDIVSAALKEVKISAQPDLKKVRINGIGKSKVESLDIQGGKALKNVSIEAMPALTAIMLGGDEMESVTLDNLPAFKEQSNLKFRIKNEEEKTEDTVLKSLILKGDLKMLDGLYLSGLGLEELIIEASLPAMTSLSLNRNKLKGTFELKGLEKLQTLYLGNNNISTLKVSACPELTELDASGNATLTVADLNLPGLKTLDLNETGLTALDMSSFASIKKVSAYSSKLVSVTLSAQNSKLSQLNLSENHIEKIDFPQEVKSIFLLTLNKNELKSLDLTHMTSLERALLNDNKLESLVVSPNEKDVESFEHLECKNNHLSAKILRGIPQTLTELSKMEAAPQSLLGRVDVEKKQINAVEERDELMLSVIIQKHDGKDWVDAPAEDFSEKGGIYTFSDTGKYRAICADIGLYWKFDTFGKKNPYIIGEVGL</sequence>
<evidence type="ECO:0000256" key="4">
    <source>
        <dbReference type="SAM" id="SignalP"/>
    </source>
</evidence>
<feature type="signal peptide" evidence="4">
    <location>
        <begin position="1"/>
        <end position="23"/>
    </location>
</feature>
<dbReference type="InterPro" id="IPR001611">
    <property type="entry name" value="Leu-rich_rpt"/>
</dbReference>
<dbReference type="Proteomes" id="UP000030125">
    <property type="component" value="Unassembled WGS sequence"/>
</dbReference>
<dbReference type="InterPro" id="IPR050328">
    <property type="entry name" value="Dev_Immune_Receptor"/>
</dbReference>
<reference evidence="5 6" key="1">
    <citation type="submission" date="2014-08" db="EMBL/GenBank/DDBJ databases">
        <title>Porphyromonas cangingivalis strain:COT-109_OH1386 Genome sequencing.</title>
        <authorList>
            <person name="Wallis C."/>
            <person name="Deusch O."/>
            <person name="O'Flynn C."/>
            <person name="Davis I."/>
            <person name="Jospin G."/>
            <person name="Darling A.E."/>
            <person name="Coil D.A."/>
            <person name="Alexiev A."/>
            <person name="Horsfall A."/>
            <person name="Kirkwood N."/>
            <person name="Harris S."/>
            <person name="Eisen J.A."/>
        </authorList>
    </citation>
    <scope>NUCLEOTIDE SEQUENCE [LARGE SCALE GENOMIC DNA]</scope>
    <source>
        <strain evidence="6">COT-109 OH1386</strain>
    </source>
</reference>
<proteinExistence type="predicted"/>
<dbReference type="PROSITE" id="PS51450">
    <property type="entry name" value="LRR"/>
    <property type="match status" value="2"/>
</dbReference>
<dbReference type="SUPFAM" id="SSF52058">
    <property type="entry name" value="L domain-like"/>
    <property type="match status" value="1"/>
</dbReference>
<evidence type="ECO:0000256" key="3">
    <source>
        <dbReference type="ARBA" id="ARBA00022737"/>
    </source>
</evidence>
<organism evidence="5 6">
    <name type="scientific">Porphyromonas cangingivalis</name>
    <dbReference type="NCBI Taxonomy" id="36874"/>
    <lineage>
        <taxon>Bacteria</taxon>
        <taxon>Pseudomonadati</taxon>
        <taxon>Bacteroidota</taxon>
        <taxon>Bacteroidia</taxon>
        <taxon>Bacteroidales</taxon>
        <taxon>Porphyromonadaceae</taxon>
        <taxon>Porphyromonas</taxon>
    </lineage>
</organism>
<keyword evidence="3" id="KW-0677">Repeat</keyword>
<keyword evidence="6" id="KW-1185">Reference proteome</keyword>
<dbReference type="Pfam" id="PF00560">
    <property type="entry name" value="LRR_1"/>
    <property type="match status" value="1"/>
</dbReference>
<evidence type="ECO:0000313" key="6">
    <source>
        <dbReference type="Proteomes" id="UP000030125"/>
    </source>
</evidence>
<dbReference type="eggNOG" id="COG4886">
    <property type="taxonomic scope" value="Bacteria"/>
</dbReference>